<keyword evidence="1" id="KW-1133">Transmembrane helix</keyword>
<keyword evidence="1" id="KW-0472">Membrane</keyword>
<evidence type="ECO:0000313" key="2">
    <source>
        <dbReference type="EMBL" id="KAH1064822.1"/>
    </source>
</evidence>
<keyword evidence="1" id="KW-0812">Transmembrane</keyword>
<evidence type="ECO:0000256" key="1">
    <source>
        <dbReference type="SAM" id="Phobius"/>
    </source>
</evidence>
<organism evidence="2 3">
    <name type="scientific">Gossypium stocksii</name>
    <dbReference type="NCBI Taxonomy" id="47602"/>
    <lineage>
        <taxon>Eukaryota</taxon>
        <taxon>Viridiplantae</taxon>
        <taxon>Streptophyta</taxon>
        <taxon>Embryophyta</taxon>
        <taxon>Tracheophyta</taxon>
        <taxon>Spermatophyta</taxon>
        <taxon>Magnoliopsida</taxon>
        <taxon>eudicotyledons</taxon>
        <taxon>Gunneridae</taxon>
        <taxon>Pentapetalae</taxon>
        <taxon>rosids</taxon>
        <taxon>malvids</taxon>
        <taxon>Malvales</taxon>
        <taxon>Malvaceae</taxon>
        <taxon>Malvoideae</taxon>
        <taxon>Gossypium</taxon>
    </lineage>
</organism>
<protein>
    <submittedName>
        <fullName evidence="2">Uncharacterized protein</fullName>
    </submittedName>
</protein>
<dbReference type="PANTHER" id="PTHR11453">
    <property type="entry name" value="ANION EXCHANGE PROTEIN"/>
    <property type="match status" value="1"/>
</dbReference>
<dbReference type="PANTHER" id="PTHR11453:SF40">
    <property type="entry name" value="BORON TRANSPORTER 4-RELATED"/>
    <property type="match status" value="1"/>
</dbReference>
<accession>A0A9D3ZTJ0</accession>
<proteinExistence type="predicted"/>
<dbReference type="OrthoDB" id="1735926at2759"/>
<dbReference type="GO" id="GO:0006820">
    <property type="term" value="P:monoatomic anion transport"/>
    <property type="evidence" value="ECO:0007669"/>
    <property type="project" value="InterPro"/>
</dbReference>
<keyword evidence="3" id="KW-1185">Reference proteome</keyword>
<dbReference type="EMBL" id="JAIQCV010000009">
    <property type="protein sequence ID" value="KAH1064822.1"/>
    <property type="molecule type" value="Genomic_DNA"/>
</dbReference>
<feature type="transmembrane region" description="Helical" evidence="1">
    <location>
        <begin position="20"/>
        <end position="41"/>
    </location>
</feature>
<name>A0A9D3ZTJ0_9ROSI</name>
<dbReference type="GO" id="GO:0005452">
    <property type="term" value="F:solute:inorganic anion antiporter activity"/>
    <property type="evidence" value="ECO:0007669"/>
    <property type="project" value="InterPro"/>
</dbReference>
<comment type="caution">
    <text evidence="2">The sequence shown here is derived from an EMBL/GenBank/DDBJ whole genome shotgun (WGS) entry which is preliminary data.</text>
</comment>
<dbReference type="AlphaFoldDB" id="A0A9D3ZTJ0"/>
<feature type="transmembrane region" description="Helical" evidence="1">
    <location>
        <begin position="98"/>
        <end position="118"/>
    </location>
</feature>
<evidence type="ECO:0000313" key="3">
    <source>
        <dbReference type="Proteomes" id="UP000828251"/>
    </source>
</evidence>
<gene>
    <name evidence="2" type="ORF">J1N35_029809</name>
</gene>
<dbReference type="GO" id="GO:0050801">
    <property type="term" value="P:monoatomic ion homeostasis"/>
    <property type="evidence" value="ECO:0007669"/>
    <property type="project" value="TreeGrafter"/>
</dbReference>
<reference evidence="2 3" key="1">
    <citation type="journal article" date="2021" name="Plant Biotechnol. J.">
        <title>Multi-omics assisted identification of the key and species-specific regulatory components of drought-tolerant mechanisms in Gossypium stocksii.</title>
        <authorList>
            <person name="Yu D."/>
            <person name="Ke L."/>
            <person name="Zhang D."/>
            <person name="Wu Y."/>
            <person name="Sun Y."/>
            <person name="Mei J."/>
            <person name="Sun J."/>
            <person name="Sun Y."/>
        </authorList>
    </citation>
    <scope>NUCLEOTIDE SEQUENCE [LARGE SCALE GENOMIC DNA]</scope>
    <source>
        <strain evidence="3">cv. E1</strain>
        <tissue evidence="2">Leaf</tissue>
    </source>
</reference>
<sequence>MYTYLYNFAEGRDDSGQELYLAWVGWVCVWTALLLFLLAEFNACTVINRFRRIAGELFGLLISVLSKHLLMIRLQGVVSEFQVPEHQEAKSEKYQFQWLYTNGLLGIIFSLGLLYTALKSRKARSWWYGTGKGYEVQGSRFKVDNVINNQIAGYGKDPSITHLCCIYSSCDDCGTLPFLPQYHLTKMVESAKESIKQKASDSDIYSKMPAVFIKMDKSPETAVIKELEDLKKVVMKDISGTWPSIVFPGISSRKECYFSSLHLASDTSMQHSLLASSTLILTINTLLFLCCINDPNLYGVGTCSCFIRGVNTVPIYHDIYTLLNEADVVEKFDAELLDELTTSREELKLRTVSFSDEQKGQVYPKDIVEEE</sequence>
<dbReference type="Proteomes" id="UP000828251">
    <property type="component" value="Unassembled WGS sequence"/>
</dbReference>
<dbReference type="GO" id="GO:0005886">
    <property type="term" value="C:plasma membrane"/>
    <property type="evidence" value="ECO:0007669"/>
    <property type="project" value="TreeGrafter"/>
</dbReference>
<dbReference type="InterPro" id="IPR003020">
    <property type="entry name" value="HCO3_transpt_euk"/>
</dbReference>